<protein>
    <submittedName>
        <fullName evidence="11">Serine transporter</fullName>
    </submittedName>
</protein>
<organism evidence="11 12">
    <name type="scientific">Kocuria varians</name>
    <name type="common">Micrococcus varians</name>
    <dbReference type="NCBI Taxonomy" id="1272"/>
    <lineage>
        <taxon>Bacteria</taxon>
        <taxon>Bacillati</taxon>
        <taxon>Actinomycetota</taxon>
        <taxon>Actinomycetes</taxon>
        <taxon>Micrococcales</taxon>
        <taxon>Micrococcaceae</taxon>
        <taxon>Kocuria</taxon>
    </lineage>
</organism>
<evidence type="ECO:0000256" key="9">
    <source>
        <dbReference type="SAM" id="Phobius"/>
    </source>
</evidence>
<feature type="transmembrane region" description="Helical" evidence="9">
    <location>
        <begin position="76"/>
        <end position="93"/>
    </location>
</feature>
<keyword evidence="2" id="KW-0813">Transport</keyword>
<feature type="domain" description="Amino acid transporter transmembrane" evidence="10">
    <location>
        <begin position="54"/>
        <end position="283"/>
    </location>
</feature>
<dbReference type="KEGG" id="kvr:CIB50_0000770"/>
<evidence type="ECO:0000256" key="5">
    <source>
        <dbReference type="ARBA" id="ARBA00022692"/>
    </source>
</evidence>
<dbReference type="GO" id="GO:0005886">
    <property type="term" value="C:plasma membrane"/>
    <property type="evidence" value="ECO:0007669"/>
    <property type="project" value="UniProtKB-SubCell"/>
</dbReference>
<evidence type="ECO:0000256" key="2">
    <source>
        <dbReference type="ARBA" id="ARBA00022448"/>
    </source>
</evidence>
<feature type="transmembrane region" description="Helical" evidence="9">
    <location>
        <begin position="232"/>
        <end position="256"/>
    </location>
</feature>
<dbReference type="InterPro" id="IPR013057">
    <property type="entry name" value="AA_transpt_TM"/>
</dbReference>
<feature type="transmembrane region" description="Helical" evidence="9">
    <location>
        <begin position="368"/>
        <end position="385"/>
    </location>
</feature>
<feature type="compositionally biased region" description="Low complexity" evidence="8">
    <location>
        <begin position="22"/>
        <end position="41"/>
    </location>
</feature>
<reference evidence="12" key="1">
    <citation type="submission" date="2017-08" db="EMBL/GenBank/DDBJ databases">
        <title>Draft Genome Sequence of Kocuria varians 80.</title>
        <authorList>
            <person name="Minaev M."/>
            <person name="Kurbakov K.A."/>
            <person name="Solodovnikova G.I."/>
            <person name="Kuznetsova O.A."/>
            <person name="Lisitsyn A.B."/>
        </authorList>
    </citation>
    <scope>NUCLEOTIDE SEQUENCE [LARGE SCALE GENOMIC DNA]</scope>
    <source>
        <strain evidence="12">80</strain>
    </source>
</reference>
<feature type="transmembrane region" description="Helical" evidence="9">
    <location>
        <begin position="391"/>
        <end position="410"/>
    </location>
</feature>
<evidence type="ECO:0000256" key="4">
    <source>
        <dbReference type="ARBA" id="ARBA00022519"/>
    </source>
</evidence>
<dbReference type="AlphaFoldDB" id="A0A7D7KXV9"/>
<feature type="transmembrane region" description="Helical" evidence="9">
    <location>
        <begin position="431"/>
        <end position="449"/>
    </location>
</feature>
<dbReference type="Gene3D" id="1.20.1740.10">
    <property type="entry name" value="Amino acid/polyamine transporter I"/>
    <property type="match status" value="1"/>
</dbReference>
<keyword evidence="6 9" id="KW-1133">Transmembrane helix</keyword>
<feature type="region of interest" description="Disordered" evidence="8">
    <location>
        <begin position="1"/>
        <end position="42"/>
    </location>
</feature>
<evidence type="ECO:0000256" key="1">
    <source>
        <dbReference type="ARBA" id="ARBA00004429"/>
    </source>
</evidence>
<feature type="transmembrane region" description="Helical" evidence="9">
    <location>
        <begin position="195"/>
        <end position="212"/>
    </location>
</feature>
<evidence type="ECO:0000313" key="11">
    <source>
        <dbReference type="EMBL" id="QMS56070.1"/>
    </source>
</evidence>
<dbReference type="GO" id="GO:0003333">
    <property type="term" value="P:amino acid transmembrane transport"/>
    <property type="evidence" value="ECO:0007669"/>
    <property type="project" value="InterPro"/>
</dbReference>
<dbReference type="Pfam" id="PF01490">
    <property type="entry name" value="Aa_trans"/>
    <property type="match status" value="1"/>
</dbReference>
<keyword evidence="4" id="KW-0997">Cell inner membrane</keyword>
<feature type="transmembrane region" description="Helical" evidence="9">
    <location>
        <begin position="277"/>
        <end position="301"/>
    </location>
</feature>
<accession>A0A7D7KXV9</accession>
<dbReference type="EMBL" id="CP059343">
    <property type="protein sequence ID" value="QMS56070.1"/>
    <property type="molecule type" value="Genomic_DNA"/>
</dbReference>
<evidence type="ECO:0000256" key="8">
    <source>
        <dbReference type="SAM" id="MobiDB-lite"/>
    </source>
</evidence>
<keyword evidence="12" id="KW-1185">Reference proteome</keyword>
<dbReference type="InterPro" id="IPR018227">
    <property type="entry name" value="Amino_acid_transport_2"/>
</dbReference>
<keyword evidence="7 9" id="KW-0472">Membrane</keyword>
<feature type="transmembrane region" description="Helical" evidence="9">
    <location>
        <begin position="321"/>
        <end position="339"/>
    </location>
</feature>
<dbReference type="PANTHER" id="PTHR35334:SF2">
    <property type="entry name" value="SERINE TRANSPORTER SDAC"/>
    <property type="match status" value="1"/>
</dbReference>
<keyword evidence="3" id="KW-1003">Cell membrane</keyword>
<feature type="transmembrane region" description="Helical" evidence="9">
    <location>
        <begin position="167"/>
        <end position="183"/>
    </location>
</feature>
<name>A0A7D7KXV9_KOCVA</name>
<evidence type="ECO:0000256" key="7">
    <source>
        <dbReference type="ARBA" id="ARBA00023136"/>
    </source>
</evidence>
<reference evidence="11 12" key="2">
    <citation type="submission" date="2020-07" db="EMBL/GenBank/DDBJ databases">
        <title>Genome of starter culture bacteria Kocuria salsicia reveals its technological properties and safety for usage in meat industry.</title>
        <authorList>
            <person name="Michael M."/>
            <person name="Konstantin K."/>
            <person name="Evgenii K."/>
            <person name="Galina S."/>
            <person name="Oksana K."/>
            <person name="Andrei L."/>
        </authorList>
    </citation>
    <scope>NUCLEOTIDE SEQUENCE [LARGE SCALE GENOMIC DNA]</scope>
    <source>
        <strain evidence="11 12">80</strain>
    </source>
</reference>
<evidence type="ECO:0000256" key="3">
    <source>
        <dbReference type="ARBA" id="ARBA00022475"/>
    </source>
</evidence>
<dbReference type="PANTHER" id="PTHR35334">
    <property type="entry name" value="SERINE TRANSPORTER"/>
    <property type="match status" value="1"/>
</dbReference>
<evidence type="ECO:0000256" key="6">
    <source>
        <dbReference type="ARBA" id="ARBA00022989"/>
    </source>
</evidence>
<evidence type="ECO:0000259" key="10">
    <source>
        <dbReference type="Pfam" id="PF01490"/>
    </source>
</evidence>
<sequence>MLFPFPDSMETPVAEHDHDPTTARTGGSSTATATPAPAPASDHANRRFETNWAISLFGTAVGAGVLFLPINAGLGGLWPLLVVTVLIGPMTYLSHRALSRFVCASPVPGEDITGVARKAFGEGLGRVITVVYFLAIYPIVLIYGVGITNTVDSLLVNQFHLASPPRWLLSGLLVAAMMAVMLAGQRIMLIITQWLVYPLILILLGVTLYLIPSWDLSVFQGAHAPGDFLMSVWMIIPVLVFAFNHSPAISQFSVAMKHEYGDRASERASVVLKRSTVLLVIFTMGFVWSCVLALGPTGLQAAKDQNLPVLSYLANEHGSPFITYLGPAVALAAIASSFFGHYMGAAEGAVGIVRSTVDPRGTKISDKALKTAVAVFIFITTWLVAIANPSILSLIESLAGPVIAVILYLMPMYAIRKLPALEPYRGKISNVFVTVAGLVAVSGIIYGLVS</sequence>
<proteinExistence type="predicted"/>
<keyword evidence="5 9" id="KW-0812">Transmembrane</keyword>
<comment type="subcellular location">
    <subcellularLocation>
        <location evidence="1">Cell inner membrane</location>
        <topology evidence="1">Multi-pass membrane protein</topology>
    </subcellularLocation>
</comment>
<evidence type="ECO:0000313" key="12">
    <source>
        <dbReference type="Proteomes" id="UP000216825"/>
    </source>
</evidence>
<gene>
    <name evidence="11" type="primary">sdaC</name>
    <name evidence="11" type="ORF">CIB50_0000770</name>
</gene>
<dbReference type="Proteomes" id="UP000216825">
    <property type="component" value="Chromosome"/>
</dbReference>
<feature type="transmembrane region" description="Helical" evidence="9">
    <location>
        <begin position="127"/>
        <end position="147"/>
    </location>
</feature>